<reference evidence="2" key="1">
    <citation type="submission" date="2023-08" db="EMBL/GenBank/DDBJ databases">
        <title>Emergence of clinically-relevant ST2 carbapenem-resistant Acinetobacter baumannii strains in hospital sewages in Zhejiang, East of China.</title>
        <authorList>
            <person name="Kaichao C."/>
            <person name="Zhang R."/>
        </authorList>
    </citation>
    <scope>NUCLEOTIDE SEQUENCE</scope>
    <source>
        <strain evidence="2">M-SY-60</strain>
    </source>
</reference>
<feature type="domain" description="Thioesterase" evidence="1">
    <location>
        <begin position="47"/>
        <end position="111"/>
    </location>
</feature>
<protein>
    <submittedName>
        <fullName evidence="2">PaaI family thioesterase</fullName>
        <ecNumber evidence="2">3.1.2.-</ecNumber>
    </submittedName>
</protein>
<organism evidence="2 3">
    <name type="scientific">Acinetobacter gerneri</name>
    <dbReference type="NCBI Taxonomy" id="202952"/>
    <lineage>
        <taxon>Bacteria</taxon>
        <taxon>Pseudomonadati</taxon>
        <taxon>Pseudomonadota</taxon>
        <taxon>Gammaproteobacteria</taxon>
        <taxon>Moraxellales</taxon>
        <taxon>Moraxellaceae</taxon>
        <taxon>Acinetobacter</taxon>
    </lineage>
</organism>
<dbReference type="EMBL" id="JAVIDA010000012">
    <property type="protein sequence ID" value="MDQ9071857.1"/>
    <property type="molecule type" value="Genomic_DNA"/>
</dbReference>
<dbReference type="Pfam" id="PF03061">
    <property type="entry name" value="4HBT"/>
    <property type="match status" value="1"/>
</dbReference>
<dbReference type="InterPro" id="IPR029069">
    <property type="entry name" value="HotDog_dom_sf"/>
</dbReference>
<dbReference type="CDD" id="cd03443">
    <property type="entry name" value="PaaI_thioesterase"/>
    <property type="match status" value="1"/>
</dbReference>
<name>A0AAW8JGY9_9GAMM</name>
<dbReference type="InterPro" id="IPR006683">
    <property type="entry name" value="Thioestr_dom"/>
</dbReference>
<keyword evidence="2" id="KW-0378">Hydrolase</keyword>
<gene>
    <name evidence="2" type="ORF">RFH51_10345</name>
</gene>
<proteinExistence type="predicted"/>
<dbReference type="EC" id="3.1.2.-" evidence="2"/>
<evidence type="ECO:0000313" key="3">
    <source>
        <dbReference type="Proteomes" id="UP001243195"/>
    </source>
</evidence>
<evidence type="ECO:0000313" key="2">
    <source>
        <dbReference type="EMBL" id="MDQ9071857.1"/>
    </source>
</evidence>
<dbReference type="Proteomes" id="UP001243195">
    <property type="component" value="Unassembled WGS sequence"/>
</dbReference>
<dbReference type="AlphaFoldDB" id="A0AAW8JGY9"/>
<sequence>MNMDILQQLELPPIHKTLAGHDLKWDAQTQTFTVKYVGIEAFTNPRGHIEGGMLCAMLDDAMGLFAVLSNDGHPATTINLTMDFLRPCAVGEISVTCQYLRQGNKILNIDAVALQNNKIVARSTANFLVLNK</sequence>
<comment type="caution">
    <text evidence="2">The sequence shown here is derived from an EMBL/GenBank/DDBJ whole genome shotgun (WGS) entry which is preliminary data.</text>
</comment>
<dbReference type="SUPFAM" id="SSF54637">
    <property type="entry name" value="Thioesterase/thiol ester dehydrase-isomerase"/>
    <property type="match status" value="1"/>
</dbReference>
<dbReference type="Gene3D" id="3.10.129.10">
    <property type="entry name" value="Hotdog Thioesterase"/>
    <property type="match status" value="1"/>
</dbReference>
<dbReference type="GO" id="GO:0016790">
    <property type="term" value="F:thiolester hydrolase activity"/>
    <property type="evidence" value="ECO:0007669"/>
    <property type="project" value="UniProtKB-ARBA"/>
</dbReference>
<accession>A0AAW8JGY9</accession>
<evidence type="ECO:0000259" key="1">
    <source>
        <dbReference type="Pfam" id="PF03061"/>
    </source>
</evidence>